<dbReference type="PANTHER" id="PTHR10668">
    <property type="entry name" value="PHYTOENE DEHYDROGENASE"/>
    <property type="match status" value="1"/>
</dbReference>
<dbReference type="InterPro" id="IPR002937">
    <property type="entry name" value="Amino_oxidase"/>
</dbReference>
<comment type="caution">
    <text evidence="5">The sequence shown here is derived from an EMBL/GenBank/DDBJ whole genome shotgun (WGS) entry which is preliminary data.</text>
</comment>
<keyword evidence="6" id="KW-1185">Reference proteome</keyword>
<dbReference type="Proteomes" id="UP000550501">
    <property type="component" value="Unassembled WGS sequence"/>
</dbReference>
<feature type="domain" description="Amine oxidase" evidence="4">
    <location>
        <begin position="28"/>
        <end position="398"/>
    </location>
</feature>
<accession>A0A839QAC3</accession>
<dbReference type="SUPFAM" id="SSF51905">
    <property type="entry name" value="FAD/NAD(P)-binding domain"/>
    <property type="match status" value="1"/>
</dbReference>
<evidence type="ECO:0000313" key="5">
    <source>
        <dbReference type="EMBL" id="MBB2993049.1"/>
    </source>
</evidence>
<dbReference type="InterPro" id="IPR036188">
    <property type="entry name" value="FAD/NAD-bd_sf"/>
</dbReference>
<dbReference type="EMBL" id="JACHVU010000013">
    <property type="protein sequence ID" value="MBB2993049.1"/>
    <property type="molecule type" value="Genomic_DNA"/>
</dbReference>
<sequence length="540" mass="56992">MTSDTPGTVNGAGSETADAVVIGGGHNGLVAAALLADAGWDVVVLEAQNEPGGAVRSAELVPGFVSDLYSAFYPLSAASPALASLSLEDHGLRWTHAPAVVGHASSAEDDDAPVIYRDIDRTTAEFERRQPGDGDRWVEACALFQRIKRPLLETLFAPFPPVRGPADLLRRIGSAEALRLAHLLLLPAGELARHLFDGEAAQLLLLGNAMHADVPVDAPGSGVMGYLMMMLAQDGGFPVPVGGAGELTRALVHRATSAGARVDCGRRVERIDVSGHRATAVRCADGSVVRCRRAVIANTSAPQLYQQLLPPDVLPHRSRDLDRFVWDTPVLKINYALDAPIPWRSKSLNEAGTVHLGADHAGLIRWMADLNTGTLPRHPFLLFGQMTTADPTRSPAGTESAWAYTHLPRGLTDDASAAIVSEAVDDVVARHAPGFADHIVGKVIQRPSDLERSDANLHAGAVNGGTSQLFQQLIFRPLPGQGRAQTPLDNVFLGSAAAPPGGGVHGICGRNAARAALAADGPLGWPRRRLNRAASRLLVG</sequence>
<evidence type="ECO:0000313" key="6">
    <source>
        <dbReference type="Proteomes" id="UP000550501"/>
    </source>
</evidence>
<name>A0A839QAC3_MYCIR</name>
<gene>
    <name evidence="5" type="ORF">FHR72_004556</name>
</gene>
<dbReference type="RefSeq" id="WP_183472391.1">
    <property type="nucleotide sequence ID" value="NZ_JACHVU010000013.1"/>
</dbReference>
<dbReference type="Pfam" id="PF01593">
    <property type="entry name" value="Amino_oxidase"/>
    <property type="match status" value="1"/>
</dbReference>
<dbReference type="Gene3D" id="3.50.50.60">
    <property type="entry name" value="FAD/NAD(P)-binding domain"/>
    <property type="match status" value="2"/>
</dbReference>
<evidence type="ECO:0000256" key="2">
    <source>
        <dbReference type="ARBA" id="ARBA00038825"/>
    </source>
</evidence>
<evidence type="ECO:0000256" key="1">
    <source>
        <dbReference type="ARBA" id="ARBA00037217"/>
    </source>
</evidence>
<dbReference type="AlphaFoldDB" id="A0A839QAC3"/>
<dbReference type="PANTHER" id="PTHR10668:SF105">
    <property type="entry name" value="DEHYDROGENASE-RELATED"/>
    <property type="match status" value="1"/>
</dbReference>
<protein>
    <recommendedName>
        <fullName evidence="3">Pyridine nucleotide-disulfide oxidoreductase domain-containing protein 2</fullName>
    </recommendedName>
</protein>
<dbReference type="GO" id="GO:0016491">
    <property type="term" value="F:oxidoreductase activity"/>
    <property type="evidence" value="ECO:0007669"/>
    <property type="project" value="InterPro"/>
</dbReference>
<evidence type="ECO:0000259" key="4">
    <source>
        <dbReference type="Pfam" id="PF01593"/>
    </source>
</evidence>
<organism evidence="5 6">
    <name type="scientific">Mycolicibacterium iranicum</name>
    <name type="common">Mycobacterium iranicum</name>
    <dbReference type="NCBI Taxonomy" id="912594"/>
    <lineage>
        <taxon>Bacteria</taxon>
        <taxon>Bacillati</taxon>
        <taxon>Actinomycetota</taxon>
        <taxon>Actinomycetes</taxon>
        <taxon>Mycobacteriales</taxon>
        <taxon>Mycobacteriaceae</taxon>
        <taxon>Mycolicibacterium</taxon>
    </lineage>
</organism>
<reference evidence="5 6" key="1">
    <citation type="submission" date="2020-08" db="EMBL/GenBank/DDBJ databases">
        <title>The Agave Microbiome: Exploring the role of microbial communities in plant adaptations to desert environments.</title>
        <authorList>
            <person name="Partida-Martinez L.P."/>
        </authorList>
    </citation>
    <scope>NUCLEOTIDE SEQUENCE [LARGE SCALE GENOMIC DNA]</scope>
    <source>
        <strain evidence="5 6">AT2.18</strain>
    </source>
</reference>
<proteinExistence type="predicted"/>
<comment type="function">
    <text evidence="1">Probable oxidoreductase that may play a role as regulator of mitochondrial function.</text>
</comment>
<comment type="subunit">
    <text evidence="2">Interacts with COX5B; this interaction may contribute to localize PYROXD2 to the inner face of the inner mitochondrial membrane.</text>
</comment>
<evidence type="ECO:0000256" key="3">
    <source>
        <dbReference type="ARBA" id="ARBA00040298"/>
    </source>
</evidence>